<comment type="caution">
    <text evidence="5">The sequence shown here is derived from an EMBL/GenBank/DDBJ whole genome shotgun (WGS) entry which is preliminary data.</text>
</comment>
<dbReference type="RefSeq" id="WP_182308170.1">
    <property type="nucleotide sequence ID" value="NZ_CP059897.1"/>
</dbReference>
<dbReference type="InterPro" id="IPR016163">
    <property type="entry name" value="Ald_DH_C"/>
</dbReference>
<feature type="domain" description="Aldehyde dehydrogenase" evidence="4">
    <location>
        <begin position="29"/>
        <end position="483"/>
    </location>
</feature>
<dbReference type="EMBL" id="JBHRTG010000019">
    <property type="protein sequence ID" value="MFC3165561.1"/>
    <property type="molecule type" value="Genomic_DNA"/>
</dbReference>
<evidence type="ECO:0000259" key="4">
    <source>
        <dbReference type="Pfam" id="PF00171"/>
    </source>
</evidence>
<dbReference type="Gene3D" id="3.40.605.10">
    <property type="entry name" value="Aldehyde Dehydrogenase, Chain A, domain 1"/>
    <property type="match status" value="1"/>
</dbReference>
<dbReference type="Pfam" id="PF00171">
    <property type="entry name" value="Aldedh"/>
    <property type="match status" value="1"/>
</dbReference>
<name>A0ABV7IBU7_9HYPH</name>
<dbReference type="Proteomes" id="UP001595647">
    <property type="component" value="Unassembled WGS sequence"/>
</dbReference>
<feature type="active site" evidence="2">
    <location>
        <position position="259"/>
    </location>
</feature>
<dbReference type="Gene3D" id="3.40.309.10">
    <property type="entry name" value="Aldehyde Dehydrogenase, Chain A, domain 2"/>
    <property type="match status" value="1"/>
</dbReference>
<keyword evidence="6" id="KW-1185">Reference proteome</keyword>
<evidence type="ECO:0000256" key="2">
    <source>
        <dbReference type="PROSITE-ProRule" id="PRU10007"/>
    </source>
</evidence>
<dbReference type="PANTHER" id="PTHR11699">
    <property type="entry name" value="ALDEHYDE DEHYDROGENASE-RELATED"/>
    <property type="match status" value="1"/>
</dbReference>
<comment type="similarity">
    <text evidence="3">Belongs to the aldehyde dehydrogenase family.</text>
</comment>
<evidence type="ECO:0000313" key="5">
    <source>
        <dbReference type="EMBL" id="MFC3165561.1"/>
    </source>
</evidence>
<dbReference type="InterPro" id="IPR016161">
    <property type="entry name" value="Ald_DH/histidinol_DH"/>
</dbReference>
<keyword evidence="1 3" id="KW-0560">Oxidoreductase</keyword>
<dbReference type="InterPro" id="IPR029510">
    <property type="entry name" value="Ald_DH_CS_GLU"/>
</dbReference>
<organism evidence="5 6">
    <name type="scientific">Ciceribacter thiooxidans</name>
    <dbReference type="NCBI Taxonomy" id="1969821"/>
    <lineage>
        <taxon>Bacteria</taxon>
        <taxon>Pseudomonadati</taxon>
        <taxon>Pseudomonadota</taxon>
        <taxon>Alphaproteobacteria</taxon>
        <taxon>Hyphomicrobiales</taxon>
        <taxon>Rhizobiaceae</taxon>
        <taxon>Ciceribacter</taxon>
    </lineage>
</organism>
<evidence type="ECO:0000256" key="3">
    <source>
        <dbReference type="RuleBase" id="RU003345"/>
    </source>
</evidence>
<dbReference type="PROSITE" id="PS00687">
    <property type="entry name" value="ALDEHYDE_DEHYDR_GLU"/>
    <property type="match status" value="1"/>
</dbReference>
<proteinExistence type="inferred from homology"/>
<protein>
    <submittedName>
        <fullName evidence="5">Aldehyde dehydrogenase family protein</fullName>
    </submittedName>
</protein>
<dbReference type="SUPFAM" id="SSF53720">
    <property type="entry name" value="ALDH-like"/>
    <property type="match status" value="1"/>
</dbReference>
<dbReference type="InterPro" id="IPR016160">
    <property type="entry name" value="Ald_DH_CS_CYS"/>
</dbReference>
<gene>
    <name evidence="5" type="ORF">ACFOHV_19960</name>
</gene>
<dbReference type="InterPro" id="IPR015590">
    <property type="entry name" value="Aldehyde_DH_dom"/>
</dbReference>
<dbReference type="PROSITE" id="PS00070">
    <property type="entry name" value="ALDEHYDE_DEHYDR_CYS"/>
    <property type="match status" value="1"/>
</dbReference>
<evidence type="ECO:0000313" key="6">
    <source>
        <dbReference type="Proteomes" id="UP001595647"/>
    </source>
</evidence>
<dbReference type="InterPro" id="IPR016162">
    <property type="entry name" value="Ald_DH_N"/>
</dbReference>
<sequence length="487" mass="51518">MTLSFDPDSLPFPVGHFIGGRLIAADGIIDMHRPSDGHAYAGCPVADGDVVDQAVQTARKALKDSNWGGLRPRERTRVLQRWADLIEEDAGTLARLEAVSSTRPVSHLVDGDIAVSAEQIRFFAEFADKEGSDLVPTDDASLGMIMSEPYGVVGAITPWNFPLSMAAWKLGPALAAGNAVVIKPSEMTPFTTVRIAELAVRAGIPAGLINVVLGDGPVTGNAITGHPDIAKVSFTGSTRAGAAIMENIARTGVKPMTLELGGKSPQLVFADADLDKAAAAIAGSILSNAGQACVAGSRLIVEEAVAEPLVAAIVRRMKAASAGPTWDAASQYSPIISERQRERIHSIVSAAVRAGGECLTGGAPMDAPGYFYQPTLIAGVDQASPALIEEIFGPVLTLQTFRDEEEALALADHPNYGLASGLFTRDLSRAVRLTRRLQAGTVWINRYSRSRDHILPTGGYKRSGIGKDLGREAYHANRRTKSVLISL</sequence>
<accession>A0ABV7IBU7</accession>
<reference evidence="6" key="1">
    <citation type="journal article" date="2019" name="Int. J. Syst. Evol. Microbiol.">
        <title>The Global Catalogue of Microorganisms (GCM) 10K type strain sequencing project: providing services to taxonomists for standard genome sequencing and annotation.</title>
        <authorList>
            <consortium name="The Broad Institute Genomics Platform"/>
            <consortium name="The Broad Institute Genome Sequencing Center for Infectious Disease"/>
            <person name="Wu L."/>
            <person name="Ma J."/>
        </authorList>
    </citation>
    <scope>NUCLEOTIDE SEQUENCE [LARGE SCALE GENOMIC DNA]</scope>
    <source>
        <strain evidence="6">KCTC 52231</strain>
    </source>
</reference>
<evidence type="ECO:0000256" key="1">
    <source>
        <dbReference type="ARBA" id="ARBA00023002"/>
    </source>
</evidence>